<keyword evidence="11 21" id="KW-0472">Membrane</keyword>
<dbReference type="PRINTS" id="PR00254">
    <property type="entry name" value="NICOTINICR"/>
</dbReference>
<evidence type="ECO:0000256" key="6">
    <source>
        <dbReference type="ARBA" id="ARBA00022692"/>
    </source>
</evidence>
<evidence type="ECO:0000256" key="18">
    <source>
        <dbReference type="ARBA" id="ARBA00034104"/>
    </source>
</evidence>
<evidence type="ECO:0000256" key="2">
    <source>
        <dbReference type="ARBA" id="ARBA00005350"/>
    </source>
</evidence>
<keyword evidence="5" id="KW-1003">Cell membrane</keyword>
<gene>
    <name evidence="24" type="ORF">scyTo_0002465</name>
</gene>
<evidence type="ECO:0000256" key="16">
    <source>
        <dbReference type="ARBA" id="ARBA00023286"/>
    </source>
</evidence>
<accession>A0A401PJN8</accession>
<evidence type="ECO:0008006" key="26">
    <source>
        <dbReference type="Google" id="ProtNLM"/>
    </source>
</evidence>
<evidence type="ECO:0000256" key="10">
    <source>
        <dbReference type="ARBA" id="ARBA00023065"/>
    </source>
</evidence>
<keyword evidence="13" id="KW-0675">Receptor</keyword>
<evidence type="ECO:0000256" key="12">
    <source>
        <dbReference type="ARBA" id="ARBA00023157"/>
    </source>
</evidence>
<evidence type="ECO:0000256" key="21">
    <source>
        <dbReference type="SAM" id="Phobius"/>
    </source>
</evidence>
<dbReference type="STRING" id="75743.A0A401PJN8"/>
<evidence type="ECO:0000256" key="11">
    <source>
        <dbReference type="ARBA" id="ARBA00023136"/>
    </source>
</evidence>
<keyword evidence="12" id="KW-1015">Disulfide bond</keyword>
<dbReference type="PRINTS" id="PR00252">
    <property type="entry name" value="NRIONCHANNEL"/>
</dbReference>
<dbReference type="Gene3D" id="2.70.170.10">
    <property type="entry name" value="Neurotransmitter-gated ion-channel ligand-binding domain"/>
    <property type="match status" value="1"/>
</dbReference>
<feature type="domain" description="Neurotransmitter-gated ion-channel transmembrane" evidence="23">
    <location>
        <begin position="432"/>
        <end position="674"/>
    </location>
</feature>
<organism evidence="24 25">
    <name type="scientific">Scyliorhinus torazame</name>
    <name type="common">Cloudy catshark</name>
    <name type="synonym">Catulus torazame</name>
    <dbReference type="NCBI Taxonomy" id="75743"/>
    <lineage>
        <taxon>Eukaryota</taxon>
        <taxon>Metazoa</taxon>
        <taxon>Chordata</taxon>
        <taxon>Craniata</taxon>
        <taxon>Vertebrata</taxon>
        <taxon>Chondrichthyes</taxon>
        <taxon>Elasmobranchii</taxon>
        <taxon>Galeomorphii</taxon>
        <taxon>Galeoidea</taxon>
        <taxon>Carcharhiniformes</taxon>
        <taxon>Scyliorhinidae</taxon>
        <taxon>Scyliorhinus</taxon>
    </lineage>
</organism>
<evidence type="ECO:0000256" key="7">
    <source>
        <dbReference type="ARBA" id="ARBA00022729"/>
    </source>
</evidence>
<keyword evidence="15" id="KW-0628">Postsynaptic cell membrane</keyword>
<dbReference type="AlphaFoldDB" id="A0A401PJN8"/>
<evidence type="ECO:0000256" key="13">
    <source>
        <dbReference type="ARBA" id="ARBA00023170"/>
    </source>
</evidence>
<dbReference type="InterPro" id="IPR006202">
    <property type="entry name" value="Neur_chan_lig-bd"/>
</dbReference>
<evidence type="ECO:0000256" key="3">
    <source>
        <dbReference type="ARBA" id="ARBA00011293"/>
    </source>
</evidence>
<dbReference type="CDD" id="cd19064">
    <property type="entry name" value="LGIC_TM_nAChR"/>
    <property type="match status" value="1"/>
</dbReference>
<comment type="catalytic activity">
    <reaction evidence="19">
        <text>K(+)(in) = K(+)(out)</text>
        <dbReference type="Rhea" id="RHEA:29463"/>
        <dbReference type="ChEBI" id="CHEBI:29103"/>
    </reaction>
</comment>
<dbReference type="GO" id="GO:0022848">
    <property type="term" value="F:acetylcholine-gated monoatomic cation-selective channel activity"/>
    <property type="evidence" value="ECO:0007669"/>
    <property type="project" value="InterPro"/>
</dbReference>
<evidence type="ECO:0000256" key="15">
    <source>
        <dbReference type="ARBA" id="ARBA00023257"/>
    </source>
</evidence>
<keyword evidence="16" id="KW-1071">Ligand-gated ion channel</keyword>
<evidence type="ECO:0000256" key="1">
    <source>
        <dbReference type="ARBA" id="ARBA00003328"/>
    </source>
</evidence>
<dbReference type="SUPFAM" id="SSF90112">
    <property type="entry name" value="Neurotransmitter-gated ion-channel transmembrane pore"/>
    <property type="match status" value="1"/>
</dbReference>
<evidence type="ECO:0000256" key="14">
    <source>
        <dbReference type="ARBA" id="ARBA00023180"/>
    </source>
</evidence>
<dbReference type="PANTHER" id="PTHR18945">
    <property type="entry name" value="NEUROTRANSMITTER GATED ION CHANNEL"/>
    <property type="match status" value="1"/>
</dbReference>
<dbReference type="Proteomes" id="UP000288216">
    <property type="component" value="Unassembled WGS sequence"/>
</dbReference>
<dbReference type="Gene3D" id="1.20.58.390">
    <property type="entry name" value="Neurotransmitter-gated ion-channel transmembrane domain"/>
    <property type="match status" value="2"/>
</dbReference>
<dbReference type="OrthoDB" id="5975154at2759"/>
<feature type="transmembrane region" description="Helical" evidence="21">
    <location>
        <begin position="426"/>
        <end position="449"/>
    </location>
</feature>
<dbReference type="InterPro" id="IPR038050">
    <property type="entry name" value="Neuro_actylchol_rec"/>
</dbReference>
<dbReference type="EMBL" id="BFAA01000617">
    <property type="protein sequence ID" value="GCB73298.1"/>
    <property type="molecule type" value="Genomic_DNA"/>
</dbReference>
<dbReference type="Pfam" id="PF02931">
    <property type="entry name" value="Neur_chan_LBD"/>
    <property type="match status" value="1"/>
</dbReference>
<dbReference type="Pfam" id="PF02932">
    <property type="entry name" value="Neur_chan_memb"/>
    <property type="match status" value="1"/>
</dbReference>
<dbReference type="GO" id="GO:0017128">
    <property type="term" value="F:phospholipid scramblase activity"/>
    <property type="evidence" value="ECO:0007669"/>
    <property type="project" value="InterPro"/>
</dbReference>
<feature type="transmembrane region" description="Helical" evidence="21">
    <location>
        <begin position="491"/>
        <end position="514"/>
    </location>
</feature>
<evidence type="ECO:0000313" key="25">
    <source>
        <dbReference type="Proteomes" id="UP000288216"/>
    </source>
</evidence>
<reference evidence="24 25" key="1">
    <citation type="journal article" date="2018" name="Nat. Ecol. Evol.">
        <title>Shark genomes provide insights into elasmobranch evolution and the origin of vertebrates.</title>
        <authorList>
            <person name="Hara Y"/>
            <person name="Yamaguchi K"/>
            <person name="Onimaru K"/>
            <person name="Kadota M"/>
            <person name="Koyanagi M"/>
            <person name="Keeley SD"/>
            <person name="Tatsumi K"/>
            <person name="Tanaka K"/>
            <person name="Motone F"/>
            <person name="Kageyama Y"/>
            <person name="Nozu R"/>
            <person name="Adachi N"/>
            <person name="Nishimura O"/>
            <person name="Nakagawa R"/>
            <person name="Tanegashima C"/>
            <person name="Kiyatake I"/>
            <person name="Matsumoto R"/>
            <person name="Murakumo K"/>
            <person name="Nishida K"/>
            <person name="Terakita A"/>
            <person name="Kuratani S"/>
            <person name="Sato K"/>
            <person name="Hyodo S Kuraku.S."/>
        </authorList>
    </citation>
    <scope>NUCLEOTIDE SEQUENCE [LARGE SCALE GENOMIC DNA]</scope>
</reference>
<dbReference type="FunFam" id="2.70.170.10:FF:000012">
    <property type="entry name" value="Nicotinic acetylcholine receptor subunit gamma"/>
    <property type="match status" value="1"/>
</dbReference>
<evidence type="ECO:0000256" key="5">
    <source>
        <dbReference type="ARBA" id="ARBA00022475"/>
    </source>
</evidence>
<dbReference type="InterPro" id="IPR006201">
    <property type="entry name" value="Neur_channel"/>
</dbReference>
<dbReference type="InterPro" id="IPR005552">
    <property type="entry name" value="Scramblase"/>
</dbReference>
<evidence type="ECO:0000256" key="4">
    <source>
        <dbReference type="ARBA" id="ARBA00022448"/>
    </source>
</evidence>
<comment type="catalytic activity">
    <reaction evidence="20">
        <text>Na(+)(in) = Na(+)(out)</text>
        <dbReference type="Rhea" id="RHEA:34963"/>
        <dbReference type="ChEBI" id="CHEBI:29101"/>
    </reaction>
</comment>
<dbReference type="InterPro" id="IPR036719">
    <property type="entry name" value="Neuro-gated_channel_TM_sf"/>
</dbReference>
<dbReference type="NCBIfam" id="TIGR00860">
    <property type="entry name" value="LIC"/>
    <property type="match status" value="1"/>
</dbReference>
<evidence type="ECO:0000256" key="20">
    <source>
        <dbReference type="ARBA" id="ARBA00036239"/>
    </source>
</evidence>
<comment type="caution">
    <text evidence="24">The sequence shown here is derived from an EMBL/GenBank/DDBJ whole genome shotgun (WGS) entry which is preliminary data.</text>
</comment>
<keyword evidence="10" id="KW-0406">Ion transport</keyword>
<keyword evidence="4" id="KW-0813">Transport</keyword>
<evidence type="ECO:0000259" key="23">
    <source>
        <dbReference type="Pfam" id="PF02932"/>
    </source>
</evidence>
<comment type="subunit">
    <text evidence="3">Pentamer of two alpha chains, and one each of the beta, delta, and gamma chains.</text>
</comment>
<evidence type="ECO:0000256" key="8">
    <source>
        <dbReference type="ARBA" id="ARBA00022989"/>
    </source>
</evidence>
<evidence type="ECO:0000256" key="9">
    <source>
        <dbReference type="ARBA" id="ARBA00023018"/>
    </source>
</evidence>
<protein>
    <recommendedName>
        <fullName evidence="26">Neurotransmitter-gated ion-channel ligand-binding domain-containing protein</fullName>
    </recommendedName>
</protein>
<keyword evidence="25" id="KW-1185">Reference proteome</keyword>
<evidence type="ECO:0000256" key="19">
    <source>
        <dbReference type="ARBA" id="ARBA00034430"/>
    </source>
</evidence>
<proteinExistence type="inferred from homology"/>
<comment type="subcellular location">
    <subcellularLocation>
        <location evidence="18">Postsynaptic cell membrane</location>
        <topology evidence="18">Multi-pass membrane protein</topology>
    </subcellularLocation>
</comment>
<comment type="similarity">
    <text evidence="2">Belongs to the phospholipid scramblase family.</text>
</comment>
<sequence length="888" mass="102124">MGTTDVQALFKDIGPDLDNWINHFTRITESFQPVDFTDEDKEQESTASKERHFFFQNSKKEMESLKEQFQILIGSLKSKREMDELLAHMQKIPHDAGRLSLTSLKHNGLNTSQNDLKVKKRDISNVLPDSGTFVKTNGCQSVNESLLNVSSLMDEYRWILAIPTEKLSMQFQEVLVDMASKNEKGLFKARVKAMVGGCSGKNDEERLINDLLVVRKYNKDIRPVQQKDEVVNIALSLTLSNLISLKEVDETLTTNVWIDHAWYDKRLTWNTSEYSGIEILRLPPDLVWIPDFVLENNNDGQYNVAYFCNVLLRANGYITWLPPAIFRSSCPINTLYFPFDWQNCSLKFMSFNYNAEEINLELQTEIIDDKPFPIEWIIIDPEAFTENGEWEIIHMPAKKNTHTHIPRNSSRYQDVTFYLIIRRKPLFYIINIITPCVLISFLASLAFYLPADSGEKMTLSISVLLAQSVFLLLISQRLPETALAVPLIGKYLMFTMILVTIVIVNCVIVLNFHFRSPSTHVLSSWIKWLFLEKLPRILHMSRPEDSDSSPWENGALQRRSSSIGYIVKAQEYFTIKSRSELMFEKQSERHGLRTRATPAISLGSSGNDNLNIPDQLYAEVKSGIDGANFIVKHIKEKNDYDEEVDSWNRVAHTLDRLCMFIITPIMICATFIIFMMGSLNHPPPLPFEGDPFEYSAARPRWLTCDPGRTYIITSQKGEQLYTAIEDTSCLCLNLCGAARSCCIKIYNLQSEEVLHFARPFRIDACCFGCCLMEIYVFNAQKEQIGTIRQRWSMFTPLLEICDMNGHGIMKIHGSCCPCRCYSDQELKITSKIGNHLGLIWKRWQGYNSEHNMDHEYFGVDFPNNMDPNEKVLLLAAAFLLNYMFFEMS</sequence>
<keyword evidence="7" id="KW-0732">Signal</keyword>
<dbReference type="InterPro" id="IPR006029">
    <property type="entry name" value="Neurotrans-gated_channel_TM"/>
</dbReference>
<keyword evidence="8 21" id="KW-1133">Transmembrane helix</keyword>
<dbReference type="FunFam" id="1.20.58.390:FF:000010">
    <property type="entry name" value="Nicotinic acetylcholine receptor subunit epsilon"/>
    <property type="match status" value="1"/>
</dbReference>
<comment type="function">
    <text evidence="1">After binding acetylcholine, the AChR responds by an extensive change in conformation that affects all subunits and leads to opening of an ion-conducting channel across the plasma membrane.</text>
</comment>
<dbReference type="Pfam" id="PF03803">
    <property type="entry name" value="Scramblase"/>
    <property type="match status" value="1"/>
</dbReference>
<name>A0A401PJN8_SCYTO</name>
<evidence type="ECO:0000256" key="17">
    <source>
        <dbReference type="ARBA" id="ARBA00023303"/>
    </source>
</evidence>
<keyword evidence="6 21" id="KW-0812">Transmembrane</keyword>
<dbReference type="GO" id="GO:0045211">
    <property type="term" value="C:postsynaptic membrane"/>
    <property type="evidence" value="ECO:0007669"/>
    <property type="project" value="UniProtKB-SubCell"/>
</dbReference>
<keyword evidence="9" id="KW-0770">Synapse</keyword>
<dbReference type="GO" id="GO:0004888">
    <property type="term" value="F:transmembrane signaling receptor activity"/>
    <property type="evidence" value="ECO:0007669"/>
    <property type="project" value="InterPro"/>
</dbReference>
<dbReference type="InterPro" id="IPR036734">
    <property type="entry name" value="Neur_chan_lig-bd_sf"/>
</dbReference>
<dbReference type="SUPFAM" id="SSF63712">
    <property type="entry name" value="Nicotinic receptor ligand binding domain-like"/>
    <property type="match status" value="1"/>
</dbReference>
<keyword evidence="14" id="KW-0325">Glycoprotein</keyword>
<evidence type="ECO:0000259" key="22">
    <source>
        <dbReference type="Pfam" id="PF02931"/>
    </source>
</evidence>
<keyword evidence="17" id="KW-0407">Ion channel</keyword>
<evidence type="ECO:0000313" key="24">
    <source>
        <dbReference type="EMBL" id="GCB73298.1"/>
    </source>
</evidence>
<feature type="domain" description="Neurotransmitter-gated ion-channel ligand-binding" evidence="22">
    <location>
        <begin position="204"/>
        <end position="425"/>
    </location>
</feature>
<dbReference type="InterPro" id="IPR002394">
    <property type="entry name" value="Nicotinic_acetylcholine_rcpt"/>
</dbReference>
<feature type="transmembrane region" description="Helical" evidence="21">
    <location>
        <begin position="461"/>
        <end position="479"/>
    </location>
</feature>
<feature type="transmembrane region" description="Helical" evidence="21">
    <location>
        <begin position="657"/>
        <end position="677"/>
    </location>
</feature>